<feature type="signal peptide" evidence="4">
    <location>
        <begin position="1"/>
        <end position="15"/>
    </location>
</feature>
<evidence type="ECO:0000256" key="4">
    <source>
        <dbReference type="SAM" id="SignalP"/>
    </source>
</evidence>
<dbReference type="GO" id="GO:0008299">
    <property type="term" value="P:isoprenoid biosynthetic process"/>
    <property type="evidence" value="ECO:0007669"/>
    <property type="project" value="InterPro"/>
</dbReference>
<evidence type="ECO:0000256" key="3">
    <source>
        <dbReference type="ARBA" id="ARBA00022695"/>
    </source>
</evidence>
<evidence type="ECO:0000256" key="1">
    <source>
        <dbReference type="ARBA" id="ARBA00009789"/>
    </source>
</evidence>
<keyword evidence="2" id="KW-0808">Transferase</keyword>
<protein>
    <recommendedName>
        <fullName evidence="7">2-C-methyl-D-erythritol 4-phosphate cytidylyltransferase</fullName>
    </recommendedName>
</protein>
<keyword evidence="4" id="KW-0732">Signal</keyword>
<reference evidence="5" key="1">
    <citation type="submission" date="2021-05" db="EMBL/GenBank/DDBJ databases">
        <title>The genome of the haptophyte Pavlova lutheri (Diacronema luteri, Pavlovales) - a model for lipid biosynthesis in eukaryotic algae.</title>
        <authorList>
            <person name="Hulatt C.J."/>
            <person name="Posewitz M.C."/>
        </authorList>
    </citation>
    <scope>NUCLEOTIDE SEQUENCE</scope>
    <source>
        <strain evidence="5">NIVA-4/92</strain>
    </source>
</reference>
<dbReference type="Pfam" id="PF01128">
    <property type="entry name" value="IspD"/>
    <property type="match status" value="1"/>
</dbReference>
<dbReference type="PROSITE" id="PS01295">
    <property type="entry name" value="ISPD"/>
    <property type="match status" value="1"/>
</dbReference>
<comment type="caution">
    <text evidence="5">The sequence shown here is derived from an EMBL/GenBank/DDBJ whole genome shotgun (WGS) entry which is preliminary data.</text>
</comment>
<sequence>MAVVITLTICALAASRPTGQQLLDLVGKPVMMHSLELFLGMPSITKVVLVLDEQYRPLVAPHKAAHGDRLAFADPGKERQDSVANGLALVGDDAPLICVHDSARPLVSVRNVLEVIADAAEHGAAVLAVPCKATIKESADGQFVGKTLQRSKL</sequence>
<comment type="similarity">
    <text evidence="1">Belongs to the IspD/TarI cytidylyltransferase family. IspD subfamily.</text>
</comment>
<dbReference type="OrthoDB" id="414267at2759"/>
<name>A0A8J6CJ83_DIALT</name>
<proteinExistence type="inferred from homology"/>
<organism evidence="5 6">
    <name type="scientific">Diacronema lutheri</name>
    <name type="common">Unicellular marine alga</name>
    <name type="synonym">Monochrysis lutheri</name>
    <dbReference type="NCBI Taxonomy" id="2081491"/>
    <lineage>
        <taxon>Eukaryota</taxon>
        <taxon>Haptista</taxon>
        <taxon>Haptophyta</taxon>
        <taxon>Pavlovophyceae</taxon>
        <taxon>Pavlovales</taxon>
        <taxon>Pavlovaceae</taxon>
        <taxon>Diacronema</taxon>
    </lineage>
</organism>
<dbReference type="AlphaFoldDB" id="A0A8J6CJ83"/>
<dbReference type="Gene3D" id="3.90.550.10">
    <property type="entry name" value="Spore Coat Polysaccharide Biosynthesis Protein SpsA, Chain A"/>
    <property type="match status" value="1"/>
</dbReference>
<gene>
    <name evidence="5" type="ORF">KFE25_006098</name>
</gene>
<dbReference type="InterPro" id="IPR029044">
    <property type="entry name" value="Nucleotide-diphossugar_trans"/>
</dbReference>
<dbReference type="Proteomes" id="UP000751190">
    <property type="component" value="Unassembled WGS sequence"/>
</dbReference>
<dbReference type="PANTHER" id="PTHR32125:SF4">
    <property type="entry name" value="2-C-METHYL-D-ERYTHRITOL 4-PHOSPHATE CYTIDYLYLTRANSFERASE, CHLOROPLASTIC"/>
    <property type="match status" value="1"/>
</dbReference>
<dbReference type="PANTHER" id="PTHR32125">
    <property type="entry name" value="2-C-METHYL-D-ERYTHRITOL 4-PHOSPHATE CYTIDYLYLTRANSFERASE, CHLOROPLASTIC"/>
    <property type="match status" value="1"/>
</dbReference>
<dbReference type="GO" id="GO:0050518">
    <property type="term" value="F:2-C-methyl-D-erythritol 4-phosphate cytidylyltransferase activity"/>
    <property type="evidence" value="ECO:0007669"/>
    <property type="project" value="TreeGrafter"/>
</dbReference>
<keyword evidence="6" id="KW-1185">Reference proteome</keyword>
<dbReference type="InterPro" id="IPR034683">
    <property type="entry name" value="IspD/TarI"/>
</dbReference>
<evidence type="ECO:0008006" key="7">
    <source>
        <dbReference type="Google" id="ProtNLM"/>
    </source>
</evidence>
<evidence type="ECO:0000313" key="6">
    <source>
        <dbReference type="Proteomes" id="UP000751190"/>
    </source>
</evidence>
<dbReference type="EMBL" id="JAGTXO010000002">
    <property type="protein sequence ID" value="KAG8469643.1"/>
    <property type="molecule type" value="Genomic_DNA"/>
</dbReference>
<accession>A0A8J6CJ83</accession>
<feature type="chain" id="PRO_5035218037" description="2-C-methyl-D-erythritol 4-phosphate cytidylyltransferase" evidence="4">
    <location>
        <begin position="16"/>
        <end position="153"/>
    </location>
</feature>
<evidence type="ECO:0000313" key="5">
    <source>
        <dbReference type="EMBL" id="KAG8469643.1"/>
    </source>
</evidence>
<dbReference type="InterPro" id="IPR050088">
    <property type="entry name" value="IspD/TarI_cytidylyltransf_bact"/>
</dbReference>
<dbReference type="SUPFAM" id="SSF53448">
    <property type="entry name" value="Nucleotide-diphospho-sugar transferases"/>
    <property type="match status" value="1"/>
</dbReference>
<dbReference type="InterPro" id="IPR018294">
    <property type="entry name" value="ISPD_synthase_CS"/>
</dbReference>
<evidence type="ECO:0000256" key="2">
    <source>
        <dbReference type="ARBA" id="ARBA00022679"/>
    </source>
</evidence>
<keyword evidence="3" id="KW-0548">Nucleotidyltransferase</keyword>